<evidence type="ECO:0000259" key="1">
    <source>
        <dbReference type="Pfam" id="PF01814"/>
    </source>
</evidence>
<name>A0A8J4QTK4_9ROSI</name>
<dbReference type="Proteomes" id="UP000737018">
    <property type="component" value="Unassembled WGS sequence"/>
</dbReference>
<keyword evidence="3" id="KW-1185">Reference proteome</keyword>
<comment type="caution">
    <text evidence="2">The sequence shown here is derived from an EMBL/GenBank/DDBJ whole genome shotgun (WGS) entry which is preliminary data.</text>
</comment>
<sequence length="174" mass="19574">MANGDDDDAAIFPSAESLAGVSLSQAPILFFVCFHKALRAELSQLRRLAVAESESESESSHRCDVVVELRRRFEFLKLVCKYHCAAEDEIIFLALDVHVKNVACTYSLEHESVDGLFDSIFHCLDLLLEDNNNISNQFQELVCCICTIQTSICQHMLKEEEQVAIYFIIVKAAP</sequence>
<dbReference type="InterPro" id="IPR012312">
    <property type="entry name" value="Hemerythrin-like"/>
</dbReference>
<dbReference type="Pfam" id="PF01814">
    <property type="entry name" value="Hemerythrin"/>
    <property type="match status" value="1"/>
</dbReference>
<feature type="domain" description="Hemerythrin-like" evidence="1">
    <location>
        <begin position="35"/>
        <end position="163"/>
    </location>
</feature>
<proteinExistence type="predicted"/>
<accession>A0A8J4QTK4</accession>
<dbReference type="OrthoDB" id="1712125at2759"/>
<reference evidence="2" key="1">
    <citation type="submission" date="2020-03" db="EMBL/GenBank/DDBJ databases">
        <title>Castanea mollissima Vanexum genome sequencing.</title>
        <authorList>
            <person name="Staton M."/>
        </authorList>
    </citation>
    <scope>NUCLEOTIDE SEQUENCE</scope>
    <source>
        <tissue evidence="2">Leaf</tissue>
    </source>
</reference>
<protein>
    <recommendedName>
        <fullName evidence="1">Hemerythrin-like domain-containing protein</fullName>
    </recommendedName>
</protein>
<dbReference type="CDD" id="cd12108">
    <property type="entry name" value="Hr-like"/>
    <property type="match status" value="1"/>
</dbReference>
<organism evidence="2 3">
    <name type="scientific">Castanea mollissima</name>
    <name type="common">Chinese chestnut</name>
    <dbReference type="NCBI Taxonomy" id="60419"/>
    <lineage>
        <taxon>Eukaryota</taxon>
        <taxon>Viridiplantae</taxon>
        <taxon>Streptophyta</taxon>
        <taxon>Embryophyta</taxon>
        <taxon>Tracheophyta</taxon>
        <taxon>Spermatophyta</taxon>
        <taxon>Magnoliopsida</taxon>
        <taxon>eudicotyledons</taxon>
        <taxon>Gunneridae</taxon>
        <taxon>Pentapetalae</taxon>
        <taxon>rosids</taxon>
        <taxon>fabids</taxon>
        <taxon>Fagales</taxon>
        <taxon>Fagaceae</taxon>
        <taxon>Castanea</taxon>
    </lineage>
</organism>
<dbReference type="AlphaFoldDB" id="A0A8J4QTK4"/>
<dbReference type="Gene3D" id="1.20.120.520">
    <property type="entry name" value="nmb1532 protein domain like"/>
    <property type="match status" value="1"/>
</dbReference>
<evidence type="ECO:0000313" key="2">
    <source>
        <dbReference type="EMBL" id="KAF3957982.1"/>
    </source>
</evidence>
<evidence type="ECO:0000313" key="3">
    <source>
        <dbReference type="Proteomes" id="UP000737018"/>
    </source>
</evidence>
<gene>
    <name evidence="2" type="ORF">CMV_017061</name>
</gene>
<dbReference type="EMBL" id="JRKL02002674">
    <property type="protein sequence ID" value="KAF3957982.1"/>
    <property type="molecule type" value="Genomic_DNA"/>
</dbReference>